<keyword evidence="3" id="KW-1185">Reference proteome</keyword>
<gene>
    <name evidence="2" type="ORF">SLEP1_g32976</name>
</gene>
<name>A0AAV5KF44_9ROSI</name>
<sequence length="51" mass="5922">MQSLSSPPLSNSLVPFSTSLMAFIMRYGVNPVMFRVFEKAEMHAVIRRQRY</sequence>
<evidence type="ECO:0000256" key="1">
    <source>
        <dbReference type="SAM" id="Phobius"/>
    </source>
</evidence>
<evidence type="ECO:0000313" key="3">
    <source>
        <dbReference type="Proteomes" id="UP001054252"/>
    </source>
</evidence>
<protein>
    <submittedName>
        <fullName evidence="2">Uncharacterized protein</fullName>
    </submittedName>
</protein>
<dbReference type="AlphaFoldDB" id="A0AAV5KF44"/>
<feature type="transmembrane region" description="Helical" evidence="1">
    <location>
        <begin position="12"/>
        <end position="29"/>
    </location>
</feature>
<keyword evidence="1" id="KW-0472">Membrane</keyword>
<evidence type="ECO:0000313" key="2">
    <source>
        <dbReference type="EMBL" id="GKV23223.1"/>
    </source>
</evidence>
<keyword evidence="1" id="KW-0812">Transmembrane</keyword>
<organism evidence="2 3">
    <name type="scientific">Rubroshorea leprosula</name>
    <dbReference type="NCBI Taxonomy" id="152421"/>
    <lineage>
        <taxon>Eukaryota</taxon>
        <taxon>Viridiplantae</taxon>
        <taxon>Streptophyta</taxon>
        <taxon>Embryophyta</taxon>
        <taxon>Tracheophyta</taxon>
        <taxon>Spermatophyta</taxon>
        <taxon>Magnoliopsida</taxon>
        <taxon>eudicotyledons</taxon>
        <taxon>Gunneridae</taxon>
        <taxon>Pentapetalae</taxon>
        <taxon>rosids</taxon>
        <taxon>malvids</taxon>
        <taxon>Malvales</taxon>
        <taxon>Dipterocarpaceae</taxon>
        <taxon>Rubroshorea</taxon>
    </lineage>
</organism>
<proteinExistence type="predicted"/>
<accession>A0AAV5KF44</accession>
<reference evidence="2 3" key="1">
    <citation type="journal article" date="2021" name="Commun. Biol.">
        <title>The genome of Shorea leprosula (Dipterocarpaceae) highlights the ecological relevance of drought in aseasonal tropical rainforests.</title>
        <authorList>
            <person name="Ng K.K.S."/>
            <person name="Kobayashi M.J."/>
            <person name="Fawcett J.A."/>
            <person name="Hatakeyama M."/>
            <person name="Paape T."/>
            <person name="Ng C.H."/>
            <person name="Ang C.C."/>
            <person name="Tnah L.H."/>
            <person name="Lee C.T."/>
            <person name="Nishiyama T."/>
            <person name="Sese J."/>
            <person name="O'Brien M.J."/>
            <person name="Copetti D."/>
            <person name="Mohd Noor M.I."/>
            <person name="Ong R.C."/>
            <person name="Putra M."/>
            <person name="Sireger I.Z."/>
            <person name="Indrioko S."/>
            <person name="Kosugi Y."/>
            <person name="Izuno A."/>
            <person name="Isagi Y."/>
            <person name="Lee S.L."/>
            <person name="Shimizu K.K."/>
        </authorList>
    </citation>
    <scope>NUCLEOTIDE SEQUENCE [LARGE SCALE GENOMIC DNA]</scope>
    <source>
        <strain evidence="2">214</strain>
    </source>
</reference>
<comment type="caution">
    <text evidence="2">The sequence shown here is derived from an EMBL/GenBank/DDBJ whole genome shotgun (WGS) entry which is preliminary data.</text>
</comment>
<dbReference type="EMBL" id="BPVZ01000062">
    <property type="protein sequence ID" value="GKV23223.1"/>
    <property type="molecule type" value="Genomic_DNA"/>
</dbReference>
<keyword evidence="1" id="KW-1133">Transmembrane helix</keyword>
<dbReference type="Proteomes" id="UP001054252">
    <property type="component" value="Unassembled WGS sequence"/>
</dbReference>